<proteinExistence type="predicted"/>
<dbReference type="Gene3D" id="3.40.30.10">
    <property type="entry name" value="Glutaredoxin"/>
    <property type="match status" value="1"/>
</dbReference>
<sequence>MLFVNFTGSLFSSFKSKLHELAAEHKGKGTMFLVGDFDASKNALDFFGVKAEQAPLIIVQTDAIEKLLKVQVRFDDLASWLKE</sequence>
<protein>
    <submittedName>
        <fullName evidence="1">Uncharacterized protein</fullName>
    </submittedName>
</protein>
<reference evidence="1" key="1">
    <citation type="submission" date="2021-01" db="UniProtKB">
        <authorList>
            <consortium name="EnsemblPlants"/>
        </authorList>
    </citation>
    <scope>IDENTIFICATION</scope>
</reference>
<organism evidence="1 2">
    <name type="scientific">Kalanchoe fedtschenkoi</name>
    <name type="common">Lavender scallops</name>
    <name type="synonym">South American air plant</name>
    <dbReference type="NCBI Taxonomy" id="63787"/>
    <lineage>
        <taxon>Eukaryota</taxon>
        <taxon>Viridiplantae</taxon>
        <taxon>Streptophyta</taxon>
        <taxon>Embryophyta</taxon>
        <taxon>Tracheophyta</taxon>
        <taxon>Spermatophyta</taxon>
        <taxon>Magnoliopsida</taxon>
        <taxon>eudicotyledons</taxon>
        <taxon>Gunneridae</taxon>
        <taxon>Pentapetalae</taxon>
        <taxon>Saxifragales</taxon>
        <taxon>Crassulaceae</taxon>
        <taxon>Kalanchoe</taxon>
    </lineage>
</organism>
<evidence type="ECO:0000313" key="1">
    <source>
        <dbReference type="EnsemblPlants" id="Kaladp0048s0134.1.v1.1"/>
    </source>
</evidence>
<keyword evidence="2" id="KW-1185">Reference proteome</keyword>
<dbReference type="InterPro" id="IPR036249">
    <property type="entry name" value="Thioredoxin-like_sf"/>
</dbReference>
<accession>A0A7N0ZX18</accession>
<dbReference type="SUPFAM" id="SSF52833">
    <property type="entry name" value="Thioredoxin-like"/>
    <property type="match status" value="1"/>
</dbReference>
<dbReference type="OMA" id="QKMKGPN"/>
<name>A0A7N0ZX18_KALFE</name>
<evidence type="ECO:0000313" key="2">
    <source>
        <dbReference type="Proteomes" id="UP000594263"/>
    </source>
</evidence>
<dbReference type="Proteomes" id="UP000594263">
    <property type="component" value="Unplaced"/>
</dbReference>
<dbReference type="EnsemblPlants" id="Kaladp0048s0134.1.v1.1">
    <property type="protein sequence ID" value="Kaladp0048s0134.1.v1.1"/>
    <property type="gene ID" value="Kaladp0048s0134.v1.1"/>
</dbReference>
<dbReference type="Gramene" id="Kaladp0048s0134.1.v1.1">
    <property type="protein sequence ID" value="Kaladp0048s0134.1.v1.1"/>
    <property type="gene ID" value="Kaladp0048s0134.v1.1"/>
</dbReference>
<dbReference type="AlphaFoldDB" id="A0A7N0ZX18"/>